<dbReference type="EMBL" id="OX596085">
    <property type="protein sequence ID" value="CAI9690264.1"/>
    <property type="molecule type" value="Genomic_DNA"/>
</dbReference>
<reference evidence="1" key="1">
    <citation type="submission" date="2023-05" db="EMBL/GenBank/DDBJ databases">
        <authorList>
            <consortium name="ELIXIR-Norway"/>
        </authorList>
    </citation>
    <scope>NUCLEOTIDE SEQUENCE</scope>
</reference>
<proteinExistence type="predicted"/>
<dbReference type="Proteomes" id="UP001162501">
    <property type="component" value="Chromosome 1"/>
</dbReference>
<evidence type="ECO:0000313" key="1">
    <source>
        <dbReference type="EMBL" id="CAI9690264.1"/>
    </source>
</evidence>
<gene>
    <name evidence="1" type="ORF">MRATA1EN3_LOCUS1477</name>
</gene>
<protein>
    <submittedName>
        <fullName evidence="1">Uncharacterized protein</fullName>
    </submittedName>
</protein>
<accession>A0ACB0DQ92</accession>
<organism evidence="1 2">
    <name type="scientific">Rangifer tarandus platyrhynchus</name>
    <name type="common">Svalbard reindeer</name>
    <dbReference type="NCBI Taxonomy" id="3082113"/>
    <lineage>
        <taxon>Eukaryota</taxon>
        <taxon>Metazoa</taxon>
        <taxon>Chordata</taxon>
        <taxon>Craniata</taxon>
        <taxon>Vertebrata</taxon>
        <taxon>Euteleostomi</taxon>
        <taxon>Mammalia</taxon>
        <taxon>Eutheria</taxon>
        <taxon>Laurasiatheria</taxon>
        <taxon>Artiodactyla</taxon>
        <taxon>Ruminantia</taxon>
        <taxon>Pecora</taxon>
        <taxon>Cervidae</taxon>
        <taxon>Odocoileinae</taxon>
        <taxon>Rangifer</taxon>
    </lineage>
</organism>
<name>A0ACB0DQ92_RANTA</name>
<sequence length="211" mass="21504">MTSGGAGAGVSGGSALKDVPQLHPEMGDTWSPTLRPPPGSPGTRRSVQGHTCSGFSSPVTESPSRPMAASPGSSGLTVRCSVASGPFTSVVLRPLGQARGVLEALPPSVWLGSPLEAPPFDSRSPALRQQKPLPLSYGRSPALRRQKPRPPTAEARPSEGGLALLGFGLCVPQPFSSSSAQGSCCRCLDGMVVTRNGHIPGCSAPSALLGF</sequence>
<evidence type="ECO:0000313" key="2">
    <source>
        <dbReference type="Proteomes" id="UP001162501"/>
    </source>
</evidence>